<keyword evidence="8 11" id="KW-0663">Pyridoxal phosphate</keyword>
<dbReference type="GO" id="GO:0004795">
    <property type="term" value="F:threonine synthase activity"/>
    <property type="evidence" value="ECO:0007669"/>
    <property type="project" value="UniProtKB-EC"/>
</dbReference>
<dbReference type="Pfam" id="PF00291">
    <property type="entry name" value="PALP"/>
    <property type="match status" value="1"/>
</dbReference>
<evidence type="ECO:0000256" key="2">
    <source>
        <dbReference type="ARBA" id="ARBA00004979"/>
    </source>
</evidence>
<gene>
    <name evidence="13" type="ORF">M2350_002281</name>
</gene>
<comment type="function">
    <text evidence="11">Catalyzes the gamma-elimination of phosphate from L-phosphohomoserine and the beta-addition of water to produce L-threonine.</text>
</comment>
<evidence type="ECO:0000256" key="10">
    <source>
        <dbReference type="NCBIfam" id="TIGR00260"/>
    </source>
</evidence>
<evidence type="ECO:0000256" key="11">
    <source>
        <dbReference type="PIRNR" id="PIRNR038945"/>
    </source>
</evidence>
<dbReference type="InterPro" id="IPR036052">
    <property type="entry name" value="TrpB-like_PALP_sf"/>
</dbReference>
<evidence type="ECO:0000259" key="12">
    <source>
        <dbReference type="Pfam" id="PF00291"/>
    </source>
</evidence>
<evidence type="ECO:0000256" key="3">
    <source>
        <dbReference type="ARBA" id="ARBA00005517"/>
    </source>
</evidence>
<comment type="caution">
    <text evidence="13">The sequence shown here is derived from an EMBL/GenBank/DDBJ whole genome shotgun (WGS) entry which is preliminary data.</text>
</comment>
<evidence type="ECO:0000256" key="9">
    <source>
        <dbReference type="ARBA" id="ARBA00049144"/>
    </source>
</evidence>
<dbReference type="RefSeq" id="WP_259096767.1">
    <property type="nucleotide sequence ID" value="NZ_CP130454.1"/>
</dbReference>
<dbReference type="EC" id="4.2.3.1" evidence="4 10"/>
<dbReference type="InterPro" id="IPR004450">
    <property type="entry name" value="Thr_synthase-like"/>
</dbReference>
<evidence type="ECO:0000256" key="8">
    <source>
        <dbReference type="ARBA" id="ARBA00022898"/>
    </source>
</evidence>
<dbReference type="PROSITE" id="PS00165">
    <property type="entry name" value="DEHYDRATASE_SER_THR"/>
    <property type="match status" value="1"/>
</dbReference>
<evidence type="ECO:0000256" key="6">
    <source>
        <dbReference type="ARBA" id="ARBA00022605"/>
    </source>
</evidence>
<dbReference type="PANTHER" id="PTHR10314">
    <property type="entry name" value="CYSTATHIONINE BETA-SYNTHASE"/>
    <property type="match status" value="1"/>
</dbReference>
<evidence type="ECO:0000313" key="13">
    <source>
        <dbReference type="EMBL" id="MCS3919864.1"/>
    </source>
</evidence>
<dbReference type="SUPFAM" id="SSF53686">
    <property type="entry name" value="Tryptophan synthase beta subunit-like PLP-dependent enzymes"/>
    <property type="match status" value="1"/>
</dbReference>
<evidence type="ECO:0000256" key="7">
    <source>
        <dbReference type="ARBA" id="ARBA00022697"/>
    </source>
</evidence>
<proteinExistence type="inferred from homology"/>
<evidence type="ECO:0000313" key="14">
    <source>
        <dbReference type="Proteomes" id="UP001204798"/>
    </source>
</evidence>
<sequence length="378" mass="40724">MVMESDMRLSVSRWQGVIAHYRDFLPVTEKTPIVTLHEGNTPLLRARWLEQLLDQKAEVYLKFEGTNPTGSFKDRGMTVAVSKALERGLTIGICASTGNTSASAAAYCGVAGMKCAIVVPAGKIAAGKLSQALAHGAIICAVHGSFDEALRIVRELTKELPVALLNSINPDRIEGQKTCVFEICDALGDAPDFHILPVGNAGNITSHWKGYREYFEAGRISQLPVMVGVQAEGAAPLVRGEPVPNPETIATAIRIGNPASWQGAIRARNESGGTIIAVSDEAIVDAYRLLARREGLFVEPASAASVAGLLKLAKEGYFERKFAQLKSERRVEREKPVIVCVLTGHGLKDPQTALQTFQLPEPLPPTVDAVKRAIEQVI</sequence>
<feature type="domain" description="Tryptophan synthase beta chain-like PALP" evidence="12">
    <location>
        <begin position="34"/>
        <end position="321"/>
    </location>
</feature>
<protein>
    <recommendedName>
        <fullName evidence="5 10">Threonine synthase</fullName>
        <ecNumber evidence="4 10">4.2.3.1</ecNumber>
    </recommendedName>
</protein>
<dbReference type="CDD" id="cd01563">
    <property type="entry name" value="Thr-synth_1"/>
    <property type="match status" value="1"/>
</dbReference>
<evidence type="ECO:0000256" key="4">
    <source>
        <dbReference type="ARBA" id="ARBA00013028"/>
    </source>
</evidence>
<keyword evidence="11 13" id="KW-0456">Lyase</keyword>
<dbReference type="NCBIfam" id="TIGR00260">
    <property type="entry name" value="thrC"/>
    <property type="match status" value="1"/>
</dbReference>
<accession>A0ABT2EPH5</accession>
<dbReference type="InterPro" id="IPR001926">
    <property type="entry name" value="TrpB-like_PALP"/>
</dbReference>
<reference evidence="13 14" key="1">
    <citation type="submission" date="2022-08" db="EMBL/GenBank/DDBJ databases">
        <title>Bacterial and archaeal communities from various locations to study Microbial Dark Matter (Phase II).</title>
        <authorList>
            <person name="Stepanauskas R."/>
        </authorList>
    </citation>
    <scope>NUCLEOTIDE SEQUENCE [LARGE SCALE GENOMIC DNA]</scope>
    <source>
        <strain evidence="13 14">PD1</strain>
    </source>
</reference>
<comment type="pathway">
    <text evidence="2 11">Amino-acid biosynthesis; L-threonine biosynthesis; L-threonine from L-aspartate: step 5/5.</text>
</comment>
<comment type="catalytic activity">
    <reaction evidence="9 11">
        <text>O-phospho-L-homoserine + H2O = L-threonine + phosphate</text>
        <dbReference type="Rhea" id="RHEA:10840"/>
        <dbReference type="ChEBI" id="CHEBI:15377"/>
        <dbReference type="ChEBI" id="CHEBI:43474"/>
        <dbReference type="ChEBI" id="CHEBI:57590"/>
        <dbReference type="ChEBI" id="CHEBI:57926"/>
        <dbReference type="EC" id="4.2.3.1"/>
    </reaction>
</comment>
<comment type="cofactor">
    <cofactor evidence="1 11">
        <name>pyridoxal 5'-phosphate</name>
        <dbReference type="ChEBI" id="CHEBI:597326"/>
    </cofactor>
</comment>
<keyword evidence="6 11" id="KW-0028">Amino-acid biosynthesis</keyword>
<evidence type="ECO:0000256" key="1">
    <source>
        <dbReference type="ARBA" id="ARBA00001933"/>
    </source>
</evidence>
<name>A0ABT2EPH5_9BACT</name>
<dbReference type="InterPro" id="IPR026260">
    <property type="entry name" value="Thr_Synthase_bac/arc"/>
</dbReference>
<evidence type="ECO:0000256" key="5">
    <source>
        <dbReference type="ARBA" id="ARBA00018679"/>
    </source>
</evidence>
<keyword evidence="7 11" id="KW-0791">Threonine biosynthesis</keyword>
<keyword evidence="14" id="KW-1185">Reference proteome</keyword>
<comment type="similarity">
    <text evidence="3 11">Belongs to the threonine synthase family.</text>
</comment>
<organism evidence="13 14">
    <name type="scientific">Candidatus Fervidibacter sacchari</name>
    <dbReference type="NCBI Taxonomy" id="1448929"/>
    <lineage>
        <taxon>Bacteria</taxon>
        <taxon>Candidatus Fervidibacterota</taxon>
        <taxon>Candidatus Fervidibacter</taxon>
    </lineage>
</organism>
<dbReference type="PIRSF" id="PIRSF038945">
    <property type="entry name" value="Thr_synthase"/>
    <property type="match status" value="1"/>
</dbReference>
<dbReference type="EMBL" id="JANUCP010000004">
    <property type="protein sequence ID" value="MCS3919864.1"/>
    <property type="molecule type" value="Genomic_DNA"/>
</dbReference>
<dbReference type="Proteomes" id="UP001204798">
    <property type="component" value="Unassembled WGS sequence"/>
</dbReference>
<dbReference type="Gene3D" id="3.40.50.1100">
    <property type="match status" value="2"/>
</dbReference>
<dbReference type="InterPro" id="IPR050214">
    <property type="entry name" value="Cys_Synth/Cystath_Beta-Synth"/>
</dbReference>
<dbReference type="InterPro" id="IPR000634">
    <property type="entry name" value="Ser/Thr_deHydtase_PyrdxlP-BS"/>
</dbReference>